<protein>
    <submittedName>
        <fullName evidence="7">MFS transporter, CP family, cyanate transporter</fullName>
    </submittedName>
</protein>
<feature type="transmembrane region" description="Helical" evidence="5">
    <location>
        <begin position="161"/>
        <end position="180"/>
    </location>
</feature>
<keyword evidence="2 5" id="KW-0812">Transmembrane</keyword>
<keyword evidence="3 5" id="KW-1133">Transmembrane helix</keyword>
<dbReference type="Pfam" id="PF07690">
    <property type="entry name" value="MFS_1"/>
    <property type="match status" value="1"/>
</dbReference>
<feature type="transmembrane region" description="Helical" evidence="5">
    <location>
        <begin position="271"/>
        <end position="291"/>
    </location>
</feature>
<evidence type="ECO:0000256" key="3">
    <source>
        <dbReference type="ARBA" id="ARBA00022989"/>
    </source>
</evidence>
<dbReference type="InterPro" id="IPR020846">
    <property type="entry name" value="MFS_dom"/>
</dbReference>
<keyword evidence="4 5" id="KW-0472">Membrane</keyword>
<dbReference type="SUPFAM" id="SSF103473">
    <property type="entry name" value="MFS general substrate transporter"/>
    <property type="match status" value="1"/>
</dbReference>
<reference evidence="7 8" key="1">
    <citation type="submission" date="2016-10" db="EMBL/GenBank/DDBJ databases">
        <authorList>
            <person name="de Groot N.N."/>
        </authorList>
    </citation>
    <scope>NUCLEOTIDE SEQUENCE [LARGE SCALE GENOMIC DNA]</scope>
    <source>
        <strain evidence="7 8">CGMCC 1.7054</strain>
    </source>
</reference>
<feature type="transmembrane region" description="Helical" evidence="5">
    <location>
        <begin position="200"/>
        <end position="219"/>
    </location>
</feature>
<dbReference type="STRING" id="574650.SAMN04487966_101318"/>
<feature type="transmembrane region" description="Helical" evidence="5">
    <location>
        <begin position="361"/>
        <end position="381"/>
    </location>
</feature>
<dbReference type="EMBL" id="FPCG01000001">
    <property type="protein sequence ID" value="SFV20341.1"/>
    <property type="molecule type" value="Genomic_DNA"/>
</dbReference>
<gene>
    <name evidence="7" type="ORF">SAMN04487966_101318</name>
</gene>
<evidence type="ECO:0000313" key="7">
    <source>
        <dbReference type="EMBL" id="SFV20341.1"/>
    </source>
</evidence>
<dbReference type="PANTHER" id="PTHR23523">
    <property type="match status" value="1"/>
</dbReference>
<sequence>MAAVLLISVNLRPGATSLGPVLQEVSAALGLDGSGAGMLTALPGLCFGVVGFVSVRLGQRAGLSVAIALGMGLTVLGLLTRVWMPNPWLFLGLTAVALAGMGIGNVLAPAWIKRHGGPRTVLLMTLYSAFLTVGGSAGALLSAPLASGVADALGQTDGWRWSLALWGLVAVIPLGLWLVVARRTGHDFPPTPPGDGPATLLTHSPAAVALTVLFGVQSMNAYVQFGWIPQIYRDAGLSAGHAGTLLAVIAGLGVIGGLIMPTVIDRSRTLAPWMVGFGTLTLIGYVGLLLAPVSLALLWAIILGLGSFAFPTAIALIPARSRDPHVTARLSGFVQPVGYILAAIGPFVVGLIHAATGTWTAVLIMMACSGVVMTAAGLRVAGRVVVDDELTVS</sequence>
<dbReference type="OrthoDB" id="5317164at2"/>
<dbReference type="PROSITE" id="PS50850">
    <property type="entry name" value="MFS"/>
    <property type="match status" value="1"/>
</dbReference>
<comment type="subcellular location">
    <subcellularLocation>
        <location evidence="1">Cell membrane</location>
        <topology evidence="1">Multi-pass membrane protein</topology>
    </subcellularLocation>
</comment>
<dbReference type="PANTHER" id="PTHR23523:SF2">
    <property type="entry name" value="2-NITROIMIDAZOLE TRANSPORTER"/>
    <property type="match status" value="1"/>
</dbReference>
<evidence type="ECO:0000313" key="8">
    <source>
        <dbReference type="Proteomes" id="UP000198881"/>
    </source>
</evidence>
<dbReference type="InterPro" id="IPR052524">
    <property type="entry name" value="MFS_Cyanate_Porter"/>
</dbReference>
<dbReference type="GO" id="GO:0005886">
    <property type="term" value="C:plasma membrane"/>
    <property type="evidence" value="ECO:0007669"/>
    <property type="project" value="UniProtKB-SubCell"/>
</dbReference>
<dbReference type="Gene3D" id="1.20.1250.20">
    <property type="entry name" value="MFS general substrate transporter like domains"/>
    <property type="match status" value="1"/>
</dbReference>
<feature type="transmembrane region" description="Helical" evidence="5">
    <location>
        <begin position="62"/>
        <end position="82"/>
    </location>
</feature>
<dbReference type="InterPro" id="IPR011701">
    <property type="entry name" value="MFS"/>
</dbReference>
<evidence type="ECO:0000256" key="1">
    <source>
        <dbReference type="ARBA" id="ARBA00004651"/>
    </source>
</evidence>
<evidence type="ECO:0000259" key="6">
    <source>
        <dbReference type="PROSITE" id="PS50850"/>
    </source>
</evidence>
<dbReference type="GO" id="GO:0022857">
    <property type="term" value="F:transmembrane transporter activity"/>
    <property type="evidence" value="ECO:0007669"/>
    <property type="project" value="InterPro"/>
</dbReference>
<evidence type="ECO:0000256" key="5">
    <source>
        <dbReference type="SAM" id="Phobius"/>
    </source>
</evidence>
<dbReference type="Proteomes" id="UP000198881">
    <property type="component" value="Unassembled WGS sequence"/>
</dbReference>
<feature type="transmembrane region" description="Helical" evidence="5">
    <location>
        <begin position="37"/>
        <end position="55"/>
    </location>
</feature>
<keyword evidence="8" id="KW-1185">Reference proteome</keyword>
<accession>A0A1I7MEJ1</accession>
<evidence type="ECO:0000256" key="4">
    <source>
        <dbReference type="ARBA" id="ARBA00023136"/>
    </source>
</evidence>
<name>A0A1I7MEJ1_9MICC</name>
<evidence type="ECO:0000256" key="2">
    <source>
        <dbReference type="ARBA" id="ARBA00022692"/>
    </source>
</evidence>
<proteinExistence type="predicted"/>
<feature type="transmembrane region" description="Helical" evidence="5">
    <location>
        <begin position="239"/>
        <end position="259"/>
    </location>
</feature>
<dbReference type="InterPro" id="IPR036259">
    <property type="entry name" value="MFS_trans_sf"/>
</dbReference>
<feature type="domain" description="Major facilitator superfamily (MFS) profile" evidence="6">
    <location>
        <begin position="1"/>
        <end position="385"/>
    </location>
</feature>
<feature type="transmembrane region" description="Helical" evidence="5">
    <location>
        <begin position="120"/>
        <end position="141"/>
    </location>
</feature>
<feature type="transmembrane region" description="Helical" evidence="5">
    <location>
        <begin position="88"/>
        <end position="108"/>
    </location>
</feature>
<feature type="transmembrane region" description="Helical" evidence="5">
    <location>
        <begin position="337"/>
        <end position="355"/>
    </location>
</feature>
<dbReference type="AlphaFoldDB" id="A0A1I7MEJ1"/>
<feature type="transmembrane region" description="Helical" evidence="5">
    <location>
        <begin position="297"/>
        <end position="317"/>
    </location>
</feature>
<organism evidence="7 8">
    <name type="scientific">Micrococcus terreus</name>
    <dbReference type="NCBI Taxonomy" id="574650"/>
    <lineage>
        <taxon>Bacteria</taxon>
        <taxon>Bacillati</taxon>
        <taxon>Actinomycetota</taxon>
        <taxon>Actinomycetes</taxon>
        <taxon>Micrococcales</taxon>
        <taxon>Micrococcaceae</taxon>
        <taxon>Micrococcus</taxon>
    </lineage>
</organism>